<organism evidence="1 2">
    <name type="scientific">Sphaerisporangium rubeum</name>
    <dbReference type="NCBI Taxonomy" id="321317"/>
    <lineage>
        <taxon>Bacteria</taxon>
        <taxon>Bacillati</taxon>
        <taxon>Actinomycetota</taxon>
        <taxon>Actinomycetes</taxon>
        <taxon>Streptosporangiales</taxon>
        <taxon>Streptosporangiaceae</taxon>
        <taxon>Sphaerisporangium</taxon>
    </lineage>
</organism>
<protein>
    <submittedName>
        <fullName evidence="1">Uncharacterized protein</fullName>
    </submittedName>
</protein>
<name>A0A7X0IAC6_9ACTN</name>
<dbReference type="AlphaFoldDB" id="A0A7X0IAC6"/>
<dbReference type="Proteomes" id="UP000555564">
    <property type="component" value="Unassembled WGS sequence"/>
</dbReference>
<dbReference type="RefSeq" id="WP_184978629.1">
    <property type="nucleotide sequence ID" value="NZ_BAAALO010000033.1"/>
</dbReference>
<proteinExistence type="predicted"/>
<evidence type="ECO:0000313" key="2">
    <source>
        <dbReference type="Proteomes" id="UP000555564"/>
    </source>
</evidence>
<comment type="caution">
    <text evidence="1">The sequence shown here is derived from an EMBL/GenBank/DDBJ whole genome shotgun (WGS) entry which is preliminary data.</text>
</comment>
<dbReference type="EMBL" id="JACHIU010000001">
    <property type="protein sequence ID" value="MBB6471415.1"/>
    <property type="molecule type" value="Genomic_DNA"/>
</dbReference>
<gene>
    <name evidence="1" type="ORF">BJ992_000846</name>
</gene>
<sequence>MTELLAEDALVTEVARVMVQRAAPSEVPIFDPLSRAYFADRKRALAGDDKGSGLLGFGVAEVAMLATPILLEASHGVVTTLIAEGLLHHTKSTIRQIRRLFGTDQEPEDEGPLPLTPEQWARVRDIVRDTAVSLGTPKTKADLLANAVVGRALLGDTLE</sequence>
<evidence type="ECO:0000313" key="1">
    <source>
        <dbReference type="EMBL" id="MBB6471415.1"/>
    </source>
</evidence>
<keyword evidence="2" id="KW-1185">Reference proteome</keyword>
<accession>A0A7X0IAC6</accession>
<reference evidence="1 2" key="1">
    <citation type="submission" date="2020-08" db="EMBL/GenBank/DDBJ databases">
        <title>Sequencing the genomes of 1000 actinobacteria strains.</title>
        <authorList>
            <person name="Klenk H.-P."/>
        </authorList>
    </citation>
    <scope>NUCLEOTIDE SEQUENCE [LARGE SCALE GENOMIC DNA]</scope>
    <source>
        <strain evidence="1 2">DSM 44936</strain>
    </source>
</reference>